<dbReference type="Gene3D" id="3.30.457.10">
    <property type="entry name" value="Copper amine oxidase-like, N-terminal domain"/>
    <property type="match status" value="1"/>
</dbReference>
<name>A0A9X2DRT9_9BACI</name>
<gene>
    <name evidence="3" type="ORF">M3202_14485</name>
</gene>
<dbReference type="Proteomes" id="UP001139179">
    <property type="component" value="Unassembled WGS sequence"/>
</dbReference>
<dbReference type="Pfam" id="PF07833">
    <property type="entry name" value="Cu_amine_oxidN1"/>
    <property type="match status" value="1"/>
</dbReference>
<evidence type="ECO:0000256" key="1">
    <source>
        <dbReference type="SAM" id="SignalP"/>
    </source>
</evidence>
<feature type="chain" id="PRO_5040766394" evidence="1">
    <location>
        <begin position="36"/>
        <end position="213"/>
    </location>
</feature>
<dbReference type="AlphaFoldDB" id="A0A9X2DRT9"/>
<proteinExistence type="predicted"/>
<dbReference type="InterPro" id="IPR036582">
    <property type="entry name" value="Mao_N_sf"/>
</dbReference>
<sequence length="213" mass="23549">MKENVQRVGKVLKKVWACLLGCLFIVCSGAAAAYAAPKEIAVFIEADRHQFDQAPVIEQGRTLVPLRGVFEALGATVKWNQKAQTVTAKKGDQTIELVIGKKQGKRNGQAYFLDVPPKVIHGRTMVPLRFISEALGYEVKWDSSIQTVFIGTDDAAIKVIKQKLQKETDDVRAWLGQKDPVLVTDEVNGNGQEPDGILFCEKNVKQTMKPLCL</sequence>
<keyword evidence="1" id="KW-0732">Signal</keyword>
<accession>A0A9X2DRT9</accession>
<comment type="caution">
    <text evidence="3">The sequence shown here is derived from an EMBL/GenBank/DDBJ whole genome shotgun (WGS) entry which is preliminary data.</text>
</comment>
<evidence type="ECO:0000259" key="2">
    <source>
        <dbReference type="Pfam" id="PF07833"/>
    </source>
</evidence>
<feature type="signal peptide" evidence="1">
    <location>
        <begin position="1"/>
        <end position="35"/>
    </location>
</feature>
<protein>
    <submittedName>
        <fullName evidence="3">Copper amine oxidase N-terminal domain-containing protein</fullName>
    </submittedName>
</protein>
<evidence type="ECO:0000313" key="4">
    <source>
        <dbReference type="Proteomes" id="UP001139179"/>
    </source>
</evidence>
<reference evidence="3" key="1">
    <citation type="submission" date="2022-05" db="EMBL/GenBank/DDBJ databases">
        <title>Comparative Genomics of Spacecraft Associated Microbes.</title>
        <authorList>
            <person name="Tran M.T."/>
            <person name="Wright A."/>
            <person name="Seuylemezian A."/>
            <person name="Eisen J."/>
            <person name="Coil D."/>
        </authorList>
    </citation>
    <scope>NUCLEOTIDE SEQUENCE</scope>
    <source>
        <strain evidence="3">214.1.1</strain>
    </source>
</reference>
<feature type="domain" description="Copper amine oxidase-like N-terminal" evidence="2">
    <location>
        <begin position="49"/>
        <end position="150"/>
    </location>
</feature>
<dbReference type="InterPro" id="IPR012854">
    <property type="entry name" value="Cu_amine_oxidase-like_N"/>
</dbReference>
<dbReference type="EMBL" id="JAMBOL010000013">
    <property type="protein sequence ID" value="MCM3715293.1"/>
    <property type="molecule type" value="Genomic_DNA"/>
</dbReference>
<evidence type="ECO:0000313" key="3">
    <source>
        <dbReference type="EMBL" id="MCM3715293.1"/>
    </source>
</evidence>
<dbReference type="SUPFAM" id="SSF55383">
    <property type="entry name" value="Copper amine oxidase, domain N"/>
    <property type="match status" value="1"/>
</dbReference>
<dbReference type="RefSeq" id="WP_251224042.1">
    <property type="nucleotide sequence ID" value="NZ_JAMBOL010000013.1"/>
</dbReference>
<organism evidence="3 4">
    <name type="scientific">Halalkalibacter oceani</name>
    <dbReference type="NCBI Taxonomy" id="1653776"/>
    <lineage>
        <taxon>Bacteria</taxon>
        <taxon>Bacillati</taxon>
        <taxon>Bacillota</taxon>
        <taxon>Bacilli</taxon>
        <taxon>Bacillales</taxon>
        <taxon>Bacillaceae</taxon>
        <taxon>Halalkalibacter</taxon>
    </lineage>
</organism>
<keyword evidence="4" id="KW-1185">Reference proteome</keyword>